<dbReference type="PANTHER" id="PTHR43531:SF11">
    <property type="entry name" value="METHYL-ACCEPTING CHEMOTAXIS PROTEIN 3"/>
    <property type="match status" value="1"/>
</dbReference>
<feature type="non-terminal residue" evidence="5">
    <location>
        <position position="1"/>
    </location>
</feature>
<reference evidence="5" key="1">
    <citation type="submission" date="2019-11" db="EMBL/GenBank/DDBJ databases">
        <title>Characterization of Clostridium perfringens isolates from swine manure treated agricultural soils.</title>
        <authorList>
            <person name="Wushke S.T."/>
        </authorList>
    </citation>
    <scope>NUCLEOTIDE SEQUENCE</scope>
    <source>
        <strain evidence="5">X26</strain>
    </source>
</reference>
<accession>A0AAW9IH43</accession>
<evidence type="ECO:0000256" key="1">
    <source>
        <dbReference type="ARBA" id="ARBA00022500"/>
    </source>
</evidence>
<dbReference type="PANTHER" id="PTHR43531">
    <property type="entry name" value="PROTEIN ICFG"/>
    <property type="match status" value="1"/>
</dbReference>
<dbReference type="GO" id="GO:0007165">
    <property type="term" value="P:signal transduction"/>
    <property type="evidence" value="ECO:0007669"/>
    <property type="project" value="UniProtKB-KW"/>
</dbReference>
<dbReference type="AlphaFoldDB" id="A0AAW9IH43"/>
<evidence type="ECO:0000259" key="4">
    <source>
        <dbReference type="PROSITE" id="PS50111"/>
    </source>
</evidence>
<dbReference type="GO" id="GO:0006935">
    <property type="term" value="P:chemotaxis"/>
    <property type="evidence" value="ECO:0007669"/>
    <property type="project" value="UniProtKB-KW"/>
</dbReference>
<dbReference type="RefSeq" id="WP_322459490.1">
    <property type="nucleotide sequence ID" value="NZ_WNVC01001388.1"/>
</dbReference>
<evidence type="ECO:0000313" key="6">
    <source>
        <dbReference type="Proteomes" id="UP001291306"/>
    </source>
</evidence>
<dbReference type="EMBL" id="WNVC01001388">
    <property type="protein sequence ID" value="MDZ5001421.1"/>
    <property type="molecule type" value="Genomic_DNA"/>
</dbReference>
<feature type="non-terminal residue" evidence="5">
    <location>
        <position position="133"/>
    </location>
</feature>
<dbReference type="InterPro" id="IPR051310">
    <property type="entry name" value="MCP_chemotaxis"/>
</dbReference>
<comment type="caution">
    <text evidence="5">The sequence shown here is derived from an EMBL/GenBank/DDBJ whole genome shotgun (WGS) entry which is preliminary data.</text>
</comment>
<keyword evidence="3" id="KW-0807">Transducer</keyword>
<organism evidence="5 6">
    <name type="scientific">Clostridium perfringens</name>
    <dbReference type="NCBI Taxonomy" id="1502"/>
    <lineage>
        <taxon>Bacteria</taxon>
        <taxon>Bacillati</taxon>
        <taxon>Bacillota</taxon>
        <taxon>Clostridia</taxon>
        <taxon>Eubacteriales</taxon>
        <taxon>Clostridiaceae</taxon>
        <taxon>Clostridium</taxon>
    </lineage>
</organism>
<dbReference type="InterPro" id="IPR004089">
    <property type="entry name" value="MCPsignal_dom"/>
</dbReference>
<gene>
    <name evidence="5" type="ORF">GNF79_20685</name>
</gene>
<dbReference type="SUPFAM" id="SSF58104">
    <property type="entry name" value="Methyl-accepting chemotaxis protein (MCP) signaling domain"/>
    <property type="match status" value="1"/>
</dbReference>
<keyword evidence="1" id="KW-0145">Chemotaxis</keyword>
<sequence>LLALNASIEAARAGEAGRGFAVVAEEIRKLAEASKDSVIKIKETGMDISNAVNTLIDSSNNLINFMDEDLQKEFSNMIAVTETYGKDGVLIDNIVKEFNKISSDLLLSIKEISDIMNGVSKATIEGSKGITSI</sequence>
<dbReference type="GO" id="GO:0016020">
    <property type="term" value="C:membrane"/>
    <property type="evidence" value="ECO:0007669"/>
    <property type="project" value="InterPro"/>
</dbReference>
<evidence type="ECO:0000256" key="2">
    <source>
        <dbReference type="ARBA" id="ARBA00029447"/>
    </source>
</evidence>
<protein>
    <submittedName>
        <fullName evidence="5">Chemotaxis protein</fullName>
    </submittedName>
</protein>
<dbReference type="Proteomes" id="UP001291306">
    <property type="component" value="Unassembled WGS sequence"/>
</dbReference>
<dbReference type="PROSITE" id="PS50111">
    <property type="entry name" value="CHEMOTAXIS_TRANSDUC_2"/>
    <property type="match status" value="1"/>
</dbReference>
<dbReference type="Pfam" id="PF00015">
    <property type="entry name" value="MCPsignal"/>
    <property type="match status" value="1"/>
</dbReference>
<proteinExistence type="inferred from homology"/>
<evidence type="ECO:0000313" key="5">
    <source>
        <dbReference type="EMBL" id="MDZ5001421.1"/>
    </source>
</evidence>
<comment type="similarity">
    <text evidence="2">Belongs to the methyl-accepting chemotaxis (MCP) protein family.</text>
</comment>
<evidence type="ECO:0000256" key="3">
    <source>
        <dbReference type="PROSITE-ProRule" id="PRU00284"/>
    </source>
</evidence>
<name>A0AAW9IH43_CLOPF</name>
<feature type="domain" description="Methyl-accepting transducer" evidence="4">
    <location>
        <begin position="1"/>
        <end position="133"/>
    </location>
</feature>
<dbReference type="Gene3D" id="1.10.287.950">
    <property type="entry name" value="Methyl-accepting chemotaxis protein"/>
    <property type="match status" value="1"/>
</dbReference>